<evidence type="ECO:0000313" key="1">
    <source>
        <dbReference type="EMBL" id="CAK5015262.1"/>
    </source>
</evidence>
<evidence type="ECO:0000313" key="2">
    <source>
        <dbReference type="Proteomes" id="UP001497535"/>
    </source>
</evidence>
<protein>
    <submittedName>
        <fullName evidence="1">Uncharacterized protein</fullName>
    </submittedName>
</protein>
<reference evidence="1" key="1">
    <citation type="submission" date="2023-11" db="EMBL/GenBank/DDBJ databases">
        <authorList>
            <person name="Poullet M."/>
        </authorList>
    </citation>
    <scope>NUCLEOTIDE SEQUENCE</scope>
    <source>
        <strain evidence="1">E1834</strain>
    </source>
</reference>
<proteinExistence type="predicted"/>
<gene>
    <name evidence="1" type="ORF">MENTE1834_LOCUS2956</name>
</gene>
<accession>A0ACB0XSG1</accession>
<keyword evidence="2" id="KW-1185">Reference proteome</keyword>
<name>A0ACB0XSG1_MELEN</name>
<sequence length="196" mass="22515">MSILTDRSQGGTSLNDGQIEIMVHRRCVMDDRLGVEEVLNEPGEDGNGLIIRAKHWLHFGPKTEEPSLNRILGLQLFHEPTLLFSKFSGEFNDYNNKYLTNFSALNFDLPPNINLLTFKHIGNKQILIRLEHIFQTGEDANLSNPIYLNLQTIFKNLRFQKIKELMLAGNIVFNEVVDAENVKLKPMEIRTFMLTT</sequence>
<organism evidence="1 2">
    <name type="scientific">Meloidogyne enterolobii</name>
    <name type="common">Root-knot nematode worm</name>
    <name type="synonym">Meloidogyne mayaguensis</name>
    <dbReference type="NCBI Taxonomy" id="390850"/>
    <lineage>
        <taxon>Eukaryota</taxon>
        <taxon>Metazoa</taxon>
        <taxon>Ecdysozoa</taxon>
        <taxon>Nematoda</taxon>
        <taxon>Chromadorea</taxon>
        <taxon>Rhabditida</taxon>
        <taxon>Tylenchina</taxon>
        <taxon>Tylenchomorpha</taxon>
        <taxon>Tylenchoidea</taxon>
        <taxon>Meloidogynidae</taxon>
        <taxon>Meloidogyninae</taxon>
        <taxon>Meloidogyne</taxon>
    </lineage>
</organism>
<dbReference type="EMBL" id="CAVMJV010000002">
    <property type="protein sequence ID" value="CAK5015262.1"/>
    <property type="molecule type" value="Genomic_DNA"/>
</dbReference>
<comment type="caution">
    <text evidence="1">The sequence shown here is derived from an EMBL/GenBank/DDBJ whole genome shotgun (WGS) entry which is preliminary data.</text>
</comment>
<dbReference type="Proteomes" id="UP001497535">
    <property type="component" value="Unassembled WGS sequence"/>
</dbReference>